<accession>I8UCV1</accession>
<dbReference type="PANTHER" id="PTHR43000">
    <property type="entry name" value="DTDP-D-GLUCOSE 4,6-DEHYDRATASE-RELATED"/>
    <property type="match status" value="1"/>
</dbReference>
<dbReference type="SUPFAM" id="SSF51735">
    <property type="entry name" value="NAD(P)-binding Rossmann-fold domains"/>
    <property type="match status" value="1"/>
</dbReference>
<evidence type="ECO:0000313" key="4">
    <source>
        <dbReference type="Proteomes" id="UP000004080"/>
    </source>
</evidence>
<comment type="similarity">
    <text evidence="1">Belongs to the NAD(P)-dependent epimerase/dehydratase family.</text>
</comment>
<proteinExistence type="inferred from homology"/>
<dbReference type="EMBL" id="AKKV01000031">
    <property type="protein sequence ID" value="EIT84618.1"/>
    <property type="molecule type" value="Genomic_DNA"/>
</dbReference>
<dbReference type="PATRIC" id="fig|1196324.3.peg.3037"/>
<dbReference type="Proteomes" id="UP000004080">
    <property type="component" value="Unassembled WGS sequence"/>
</dbReference>
<gene>
    <name evidence="3" type="ORF">A374_14860</name>
</gene>
<evidence type="ECO:0000313" key="3">
    <source>
        <dbReference type="EMBL" id="EIT84618.1"/>
    </source>
</evidence>
<sequence length="309" mass="35346">MGRHLAQALLRRGDEVTLYCRKKETLLEKLLPNVKVVEGELADQTKLRQALHQQDILYYFVSMTDVQSSLTDIHHDSQNIALFLHVMEVCKDVSTLKKVLFASSGGTVYGEPNHVPTTEEEHLRPLSPYGVSKVSMENYLRYYHHQYGMNYVICRYANPYGPLQIPFKKVGAIAAFLYQHLKGEKVTIYGNPDEIIRDYLYISDAIEATIALSHQEKLPHHVYNIGSSVGYSLQHLIQSIEHQTGRPLSFHSTIHPKQNVKRIILDCSRIYKDVGWRPVVSLQEGLIQMEEWIAAYIRNEGAQGRTKGE</sequence>
<dbReference type="InterPro" id="IPR001509">
    <property type="entry name" value="Epimerase_deHydtase"/>
</dbReference>
<evidence type="ECO:0000256" key="1">
    <source>
        <dbReference type="ARBA" id="ARBA00007637"/>
    </source>
</evidence>
<feature type="domain" description="NAD-dependent epimerase/dehydratase" evidence="2">
    <location>
        <begin position="1"/>
        <end position="226"/>
    </location>
</feature>
<dbReference type="InterPro" id="IPR036291">
    <property type="entry name" value="NAD(P)-bd_dom_sf"/>
</dbReference>
<dbReference type="STRING" id="1196324.A374_14860"/>
<comment type="caution">
    <text evidence="3">The sequence shown here is derived from an EMBL/GenBank/DDBJ whole genome shotgun (WGS) entry which is preliminary data.</text>
</comment>
<organism evidence="3 4">
    <name type="scientific">Fictibacillus macauensis ZFHKF-1</name>
    <dbReference type="NCBI Taxonomy" id="1196324"/>
    <lineage>
        <taxon>Bacteria</taxon>
        <taxon>Bacillati</taxon>
        <taxon>Bacillota</taxon>
        <taxon>Bacilli</taxon>
        <taxon>Bacillales</taxon>
        <taxon>Fictibacillaceae</taxon>
        <taxon>Fictibacillus</taxon>
    </lineage>
</organism>
<dbReference type="AlphaFoldDB" id="I8UCV1"/>
<name>I8UCV1_9BACL</name>
<dbReference type="Gene3D" id="3.40.50.720">
    <property type="entry name" value="NAD(P)-binding Rossmann-like Domain"/>
    <property type="match status" value="1"/>
</dbReference>
<evidence type="ECO:0000259" key="2">
    <source>
        <dbReference type="Pfam" id="PF01370"/>
    </source>
</evidence>
<dbReference type="Pfam" id="PF01370">
    <property type="entry name" value="Epimerase"/>
    <property type="match status" value="1"/>
</dbReference>
<dbReference type="eggNOG" id="COG0451">
    <property type="taxonomic scope" value="Bacteria"/>
</dbReference>
<protein>
    <submittedName>
        <fullName evidence="3">UDP-glucose 4-epimerase</fullName>
    </submittedName>
</protein>
<keyword evidence="4" id="KW-1185">Reference proteome</keyword>
<reference evidence="3 4" key="1">
    <citation type="journal article" date="2012" name="J. Bacteriol.">
        <title>Genome of Bacillus macauensis ZFHKF-1, a Long-Chain-Forming Bacterium.</title>
        <authorList>
            <person name="Cai L."/>
            <person name="Zhang T."/>
        </authorList>
    </citation>
    <scope>NUCLEOTIDE SEQUENCE [LARGE SCALE GENOMIC DNA]</scope>
    <source>
        <strain evidence="3 4">ZFHKF-1</strain>
    </source>
</reference>
<dbReference type="Gene3D" id="3.90.25.10">
    <property type="entry name" value="UDP-galactose 4-epimerase, domain 1"/>
    <property type="match status" value="1"/>
</dbReference>